<dbReference type="PROSITE" id="PS00737">
    <property type="entry name" value="THIOLASE_2"/>
    <property type="match status" value="1"/>
</dbReference>
<evidence type="ECO:0000256" key="3">
    <source>
        <dbReference type="ARBA" id="ARBA00022679"/>
    </source>
</evidence>
<evidence type="ECO:0000256" key="5">
    <source>
        <dbReference type="RuleBase" id="RU003557"/>
    </source>
</evidence>
<name>A0ABU9EPG0_LIMFS</name>
<proteinExistence type="inferred from homology"/>
<protein>
    <recommendedName>
        <fullName evidence="2">acetyl-CoA C-acetyltransferase</fullName>
        <ecNumber evidence="2">2.3.1.9</ecNumber>
    </recommendedName>
</protein>
<dbReference type="CDD" id="cd00751">
    <property type="entry name" value="thiolase"/>
    <property type="match status" value="1"/>
</dbReference>
<dbReference type="InterPro" id="IPR020617">
    <property type="entry name" value="Thiolase_C"/>
</dbReference>
<feature type="domain" description="Thiolase C-terminal" evidence="7">
    <location>
        <begin position="273"/>
        <end position="395"/>
    </location>
</feature>
<dbReference type="RefSeq" id="WP_006623601.1">
    <property type="nucleotide sequence ID" value="NZ_JBBWYZ010000016.1"/>
</dbReference>
<dbReference type="PROSITE" id="PS00099">
    <property type="entry name" value="THIOLASE_3"/>
    <property type="match status" value="1"/>
</dbReference>
<dbReference type="GO" id="GO:0003985">
    <property type="term" value="F:acetyl-CoA C-acetyltransferase activity"/>
    <property type="evidence" value="ECO:0007669"/>
    <property type="project" value="UniProtKB-EC"/>
</dbReference>
<dbReference type="InterPro" id="IPR016039">
    <property type="entry name" value="Thiolase-like"/>
</dbReference>
<dbReference type="InterPro" id="IPR020616">
    <property type="entry name" value="Thiolase_N"/>
</dbReference>
<dbReference type="PIRSF" id="PIRSF000429">
    <property type="entry name" value="Ac-CoA_Ac_transf"/>
    <property type="match status" value="1"/>
</dbReference>
<evidence type="ECO:0000259" key="6">
    <source>
        <dbReference type="Pfam" id="PF00108"/>
    </source>
</evidence>
<keyword evidence="4 5" id="KW-0012">Acyltransferase</keyword>
<evidence type="ECO:0000256" key="2">
    <source>
        <dbReference type="ARBA" id="ARBA00012705"/>
    </source>
</evidence>
<sequence>MTEVYIVSATRTPLGRFGGGLSGFSPADLGAHAMKAALAKAGVSGENLDLYIFGNVLRAGHGQLIPRQAALKAGIPATVDGYAIDMVCSSAMMSLINGCYTIKAGEADLVLAGGTECMSQTGFFLSHRARWGYKFLMGAPEQLMDILLYDGLTDSTTGDGMGDETERLAAEHGFSRQALDEVAFYSQKRAAEATEKGLFKNEISPIEVSSRKGTQVIDTDEGIRAETTLESLAKLRPAFQKDGVLTAGNSSQISDGAAAIILASEAAVQKYGLKPLAKVLGGAWAGGESWRFPEVPIFATQKLLGRLKMSVNDFDLFENNEAFAVSTLLFDKMLGVSQDKLNVNGGAIALGHPIGASGSRIVVTLLNALEQHDKSLGLAALCHGTGGGTAFAIERV</sequence>
<evidence type="ECO:0000259" key="7">
    <source>
        <dbReference type="Pfam" id="PF02803"/>
    </source>
</evidence>
<comment type="caution">
    <text evidence="8">The sequence shown here is derived from an EMBL/GenBank/DDBJ whole genome shotgun (WGS) entry which is preliminary data.</text>
</comment>
<organism evidence="8 9">
    <name type="scientific">Limnospira fusiformis PMC 851.14</name>
    <dbReference type="NCBI Taxonomy" id="2219512"/>
    <lineage>
        <taxon>Bacteria</taxon>
        <taxon>Bacillati</taxon>
        <taxon>Cyanobacteriota</taxon>
        <taxon>Cyanophyceae</taxon>
        <taxon>Oscillatoriophycideae</taxon>
        <taxon>Oscillatoriales</taxon>
        <taxon>Sirenicapillariaceae</taxon>
        <taxon>Limnospira</taxon>
    </lineage>
</organism>
<dbReference type="PANTHER" id="PTHR18919">
    <property type="entry name" value="ACETYL-COA C-ACYLTRANSFERASE"/>
    <property type="match status" value="1"/>
</dbReference>
<dbReference type="InterPro" id="IPR049957">
    <property type="entry name" value="PhaA"/>
</dbReference>
<dbReference type="Proteomes" id="UP001387447">
    <property type="component" value="Unassembled WGS sequence"/>
</dbReference>
<keyword evidence="3 5" id="KW-0808">Transferase</keyword>
<comment type="similarity">
    <text evidence="1 5">Belongs to the thiolase-like superfamily. Thiolase family.</text>
</comment>
<evidence type="ECO:0000313" key="8">
    <source>
        <dbReference type="EMBL" id="MEK9513787.1"/>
    </source>
</evidence>
<dbReference type="Pfam" id="PF00108">
    <property type="entry name" value="Thiolase_N"/>
    <property type="match status" value="1"/>
</dbReference>
<dbReference type="EC" id="2.3.1.9" evidence="2"/>
<accession>A0ABU9EPG0</accession>
<reference evidence="8 9" key="1">
    <citation type="journal article" date="2024" name="Front. Microbiol.">
        <title>Transcriptomic insights into the dominance of two phototrophs throughout the water column of a tropical hypersaline-alkaline crater lake (Dziani Dzaha, Mayotte).</title>
        <authorList>
            <person name="Duperron S."/>
            <person name="Halary S."/>
            <person name="Bouly J.-P."/>
            <person name="Roussel T."/>
            <person name="Hugoni M."/>
            <person name="Bruto M."/>
            <person name="Oger P."/>
            <person name="Duval C."/>
            <person name="Woo A."/>
            <person name="Jezequiel D."/>
            <person name="Ader M."/>
            <person name="Leboulanger C."/>
            <person name="Agogue H."/>
            <person name="Grossi V."/>
            <person name="Trousselier M."/>
            <person name="Bernard C."/>
        </authorList>
    </citation>
    <scope>NUCLEOTIDE SEQUENCE [LARGE SCALE GENOMIC DNA]</scope>
    <source>
        <strain evidence="8 9">PMC 851.14</strain>
    </source>
</reference>
<dbReference type="Gene3D" id="3.40.47.10">
    <property type="match status" value="2"/>
</dbReference>
<dbReference type="InterPro" id="IPR002155">
    <property type="entry name" value="Thiolase"/>
</dbReference>
<dbReference type="NCBIfam" id="NF042967">
    <property type="entry name" value="AcCoAtase_PhaA"/>
    <property type="match status" value="1"/>
</dbReference>
<keyword evidence="9" id="KW-1185">Reference proteome</keyword>
<evidence type="ECO:0000256" key="1">
    <source>
        <dbReference type="ARBA" id="ARBA00010982"/>
    </source>
</evidence>
<dbReference type="InterPro" id="IPR020610">
    <property type="entry name" value="Thiolase_AS"/>
</dbReference>
<dbReference type="InterPro" id="IPR020613">
    <property type="entry name" value="Thiolase_CS"/>
</dbReference>
<dbReference type="SUPFAM" id="SSF53901">
    <property type="entry name" value="Thiolase-like"/>
    <property type="match status" value="2"/>
</dbReference>
<dbReference type="EMBL" id="JBBWYZ010000016">
    <property type="protein sequence ID" value="MEK9513787.1"/>
    <property type="molecule type" value="Genomic_DNA"/>
</dbReference>
<evidence type="ECO:0000256" key="4">
    <source>
        <dbReference type="ARBA" id="ARBA00023315"/>
    </source>
</evidence>
<dbReference type="PANTHER" id="PTHR18919:SF107">
    <property type="entry name" value="ACETYL-COA ACETYLTRANSFERASE, CYTOSOLIC"/>
    <property type="match status" value="1"/>
</dbReference>
<gene>
    <name evidence="8" type="primary">phaA</name>
    <name evidence="8" type="ORF">AAEJ74_19475</name>
</gene>
<dbReference type="Pfam" id="PF02803">
    <property type="entry name" value="Thiolase_C"/>
    <property type="match status" value="1"/>
</dbReference>
<dbReference type="NCBIfam" id="TIGR01930">
    <property type="entry name" value="AcCoA-C-Actrans"/>
    <property type="match status" value="1"/>
</dbReference>
<feature type="domain" description="Thiolase N-terminal" evidence="6">
    <location>
        <begin position="4"/>
        <end position="265"/>
    </location>
</feature>
<evidence type="ECO:0000313" key="9">
    <source>
        <dbReference type="Proteomes" id="UP001387447"/>
    </source>
</evidence>